<proteinExistence type="inferred from homology"/>
<protein>
    <recommendedName>
        <fullName evidence="3">Membrane protein insertase YidC</fullName>
    </recommendedName>
    <alternativeName>
        <fullName evidence="12">Foldase YidC</fullName>
    </alternativeName>
    <alternativeName>
        <fullName evidence="11">Membrane integrase YidC</fullName>
    </alternativeName>
</protein>
<keyword evidence="7" id="KW-0653">Protein transport</keyword>
<feature type="domain" description="Membrane insertase YidC N-terminal" evidence="13">
    <location>
        <begin position="2"/>
        <end position="236"/>
    </location>
</feature>
<keyword evidence="15" id="KW-1185">Reference proteome</keyword>
<evidence type="ECO:0000256" key="2">
    <source>
        <dbReference type="ARBA" id="ARBA00010527"/>
    </source>
</evidence>
<evidence type="ECO:0000256" key="11">
    <source>
        <dbReference type="ARBA" id="ARBA00033245"/>
    </source>
</evidence>
<comment type="similarity">
    <text evidence="2">Belongs to the OXA1/ALB3/YidC family. Type 1 subfamily.</text>
</comment>
<dbReference type="Pfam" id="PF14849">
    <property type="entry name" value="YidC_periplas"/>
    <property type="match status" value="1"/>
</dbReference>
<evidence type="ECO:0000256" key="9">
    <source>
        <dbReference type="ARBA" id="ARBA00023136"/>
    </source>
</evidence>
<dbReference type="Proteomes" id="UP001549184">
    <property type="component" value="Unassembled WGS sequence"/>
</dbReference>
<evidence type="ECO:0000313" key="14">
    <source>
        <dbReference type="EMBL" id="MET3654885.1"/>
    </source>
</evidence>
<dbReference type="CDD" id="cd19961">
    <property type="entry name" value="EcYidC-like_peri"/>
    <property type="match status" value="1"/>
</dbReference>
<evidence type="ECO:0000256" key="3">
    <source>
        <dbReference type="ARBA" id="ARBA00015325"/>
    </source>
</evidence>
<keyword evidence="8" id="KW-1133">Transmembrane helix</keyword>
<keyword evidence="6" id="KW-0812">Transmembrane</keyword>
<dbReference type="InterPro" id="IPR038221">
    <property type="entry name" value="YidC_periplasmic_sf"/>
</dbReference>
<dbReference type="NCBIfam" id="TIGR03593">
    <property type="entry name" value="yidC_nterm"/>
    <property type="match status" value="1"/>
</dbReference>
<dbReference type="PRINTS" id="PR00701">
    <property type="entry name" value="60KDINNERMP"/>
</dbReference>
<gene>
    <name evidence="14" type="ORF">ABIC75_004634</name>
</gene>
<name>A0ABV2K1D2_9GAMM</name>
<evidence type="ECO:0000259" key="13">
    <source>
        <dbReference type="Pfam" id="PF14849"/>
    </source>
</evidence>
<evidence type="ECO:0000256" key="8">
    <source>
        <dbReference type="ARBA" id="ARBA00022989"/>
    </source>
</evidence>
<evidence type="ECO:0000256" key="10">
    <source>
        <dbReference type="ARBA" id="ARBA00023186"/>
    </source>
</evidence>
<dbReference type="InterPro" id="IPR001708">
    <property type="entry name" value="YidC/ALB3/OXA1/COX18"/>
</dbReference>
<evidence type="ECO:0000256" key="5">
    <source>
        <dbReference type="ARBA" id="ARBA00022475"/>
    </source>
</evidence>
<dbReference type="EMBL" id="JBEPMU010000014">
    <property type="protein sequence ID" value="MET3654885.1"/>
    <property type="molecule type" value="Genomic_DNA"/>
</dbReference>
<evidence type="ECO:0000256" key="4">
    <source>
        <dbReference type="ARBA" id="ARBA00022448"/>
    </source>
</evidence>
<keyword evidence="9" id="KW-0472">Membrane</keyword>
<organism evidence="14 15">
    <name type="scientific">Dyella japonica</name>
    <dbReference type="NCBI Taxonomy" id="231455"/>
    <lineage>
        <taxon>Bacteria</taxon>
        <taxon>Pseudomonadati</taxon>
        <taxon>Pseudomonadota</taxon>
        <taxon>Gammaproteobacteria</taxon>
        <taxon>Lysobacterales</taxon>
        <taxon>Rhodanobacteraceae</taxon>
        <taxon>Dyella</taxon>
    </lineage>
</organism>
<evidence type="ECO:0000256" key="1">
    <source>
        <dbReference type="ARBA" id="ARBA00004651"/>
    </source>
</evidence>
<evidence type="ECO:0000256" key="6">
    <source>
        <dbReference type="ARBA" id="ARBA00022692"/>
    </source>
</evidence>
<evidence type="ECO:0000256" key="12">
    <source>
        <dbReference type="ARBA" id="ARBA00033342"/>
    </source>
</evidence>
<dbReference type="Gene3D" id="2.70.98.90">
    <property type="match status" value="1"/>
</dbReference>
<evidence type="ECO:0000313" key="15">
    <source>
        <dbReference type="Proteomes" id="UP001549184"/>
    </source>
</evidence>
<sequence length="310" mass="35196">MVTLSTDLLRLTVDTRSGNVVRSELLKYPLVPWTKKDSDPTPVRLLSDERADYFVAQSGLVSTQGNAPHHRAMFHASRTSYALAQNQDELKVDLNWAGADGLRVTKTYVLRRGSYVVNVNQKIDNDGSVAWQGNACEQLQRAAPTQQKTWWQNFSDPASHSFYGAAWYSPEDKLTTLPFADFQKNPLNHTITGGWASMLQHYFFVAWIPSVQDANVYSTSVINPEAAQPTYLIRAILRSMWRLARASSLRRAYTWVRNCRERWNKWRRVSILPPTTAGSRSWRSRCTGYCRSCTQSAATGAWRLSCLCCC</sequence>
<keyword evidence="10" id="KW-0143">Chaperone</keyword>
<dbReference type="InterPro" id="IPR028053">
    <property type="entry name" value="Membr_insert_YidC_N"/>
</dbReference>
<keyword evidence="5" id="KW-1003">Cell membrane</keyword>
<comment type="subcellular location">
    <subcellularLocation>
        <location evidence="1">Cell membrane</location>
        <topology evidence="1">Multi-pass membrane protein</topology>
    </subcellularLocation>
</comment>
<comment type="caution">
    <text evidence="14">The sequence shown here is derived from an EMBL/GenBank/DDBJ whole genome shotgun (WGS) entry which is preliminary data.</text>
</comment>
<reference evidence="14 15" key="1">
    <citation type="submission" date="2024-06" db="EMBL/GenBank/DDBJ databases">
        <title>Sorghum-associated microbial communities from plants grown in Nebraska, USA.</title>
        <authorList>
            <person name="Schachtman D."/>
        </authorList>
    </citation>
    <scope>NUCLEOTIDE SEQUENCE [LARGE SCALE GENOMIC DNA]</scope>
    <source>
        <strain evidence="14 15">1073</strain>
    </source>
</reference>
<evidence type="ECO:0000256" key="7">
    <source>
        <dbReference type="ARBA" id="ARBA00022927"/>
    </source>
</evidence>
<accession>A0ABV2K1D2</accession>
<keyword evidence="4" id="KW-0813">Transport</keyword>